<evidence type="ECO:0000256" key="1">
    <source>
        <dbReference type="ARBA" id="ARBA00022679"/>
    </source>
</evidence>
<keyword evidence="1" id="KW-0808">Transferase</keyword>
<sequence length="215" mass="24345">MWCKKSSRTKLRASTTERSERIRIARDLHDGIAQELVALGYSLDKTLTGSSLDPEVKAQLREVRSQLTNLTNELRAEIFFLRNAGSQNLGQLLQSLVGRLEKQHEIKIATTIPLGLTLDEDLSYQIYRIIQEVLTNSIKHADSTQIQLQLKTTGNKLELLIIDQVVTNEYDKEEKDPNTFGLIGIQERGDQINATCEWLHNPDTGLRFTLSVNLS</sequence>
<accession>A0A6J7U459</accession>
<dbReference type="InterPro" id="IPR036890">
    <property type="entry name" value="HATPase_C_sf"/>
</dbReference>
<dbReference type="Gene3D" id="1.20.5.1930">
    <property type="match status" value="1"/>
</dbReference>
<dbReference type="AlphaFoldDB" id="A0A6J7U459"/>
<dbReference type="SUPFAM" id="SSF55874">
    <property type="entry name" value="ATPase domain of HSP90 chaperone/DNA topoisomerase II/histidine kinase"/>
    <property type="match status" value="1"/>
</dbReference>
<dbReference type="PANTHER" id="PTHR24421">
    <property type="entry name" value="NITRATE/NITRITE SENSOR PROTEIN NARX-RELATED"/>
    <property type="match status" value="1"/>
</dbReference>
<proteinExistence type="predicted"/>
<dbReference type="EMBL" id="CAFBQS010000017">
    <property type="protein sequence ID" value="CAB5059547.1"/>
    <property type="molecule type" value="Genomic_DNA"/>
</dbReference>
<feature type="domain" description="Signal transduction histidine kinase subgroup 3 dimerisation and phosphoacceptor" evidence="3">
    <location>
        <begin position="20"/>
        <end position="82"/>
    </location>
</feature>
<name>A0A6J7U459_9ZZZZ</name>
<dbReference type="GO" id="GO:0016020">
    <property type="term" value="C:membrane"/>
    <property type="evidence" value="ECO:0007669"/>
    <property type="project" value="InterPro"/>
</dbReference>
<dbReference type="CDD" id="cd16917">
    <property type="entry name" value="HATPase_UhpB-NarQ-NarX-like"/>
    <property type="match status" value="1"/>
</dbReference>
<evidence type="ECO:0000256" key="2">
    <source>
        <dbReference type="ARBA" id="ARBA00022777"/>
    </source>
</evidence>
<dbReference type="GO" id="GO:0000155">
    <property type="term" value="F:phosphorelay sensor kinase activity"/>
    <property type="evidence" value="ECO:0007669"/>
    <property type="project" value="InterPro"/>
</dbReference>
<dbReference type="InterPro" id="IPR011712">
    <property type="entry name" value="Sig_transdc_His_kin_sub3_dim/P"/>
</dbReference>
<organism evidence="4">
    <name type="scientific">freshwater metagenome</name>
    <dbReference type="NCBI Taxonomy" id="449393"/>
    <lineage>
        <taxon>unclassified sequences</taxon>
        <taxon>metagenomes</taxon>
        <taxon>ecological metagenomes</taxon>
    </lineage>
</organism>
<evidence type="ECO:0000313" key="4">
    <source>
        <dbReference type="EMBL" id="CAB5059547.1"/>
    </source>
</evidence>
<keyword evidence="2" id="KW-0418">Kinase</keyword>
<gene>
    <name evidence="4" type="ORF">UFOPK4366_00201</name>
</gene>
<dbReference type="InterPro" id="IPR050482">
    <property type="entry name" value="Sensor_HK_TwoCompSys"/>
</dbReference>
<dbReference type="Pfam" id="PF07730">
    <property type="entry name" value="HisKA_3"/>
    <property type="match status" value="1"/>
</dbReference>
<evidence type="ECO:0000259" key="3">
    <source>
        <dbReference type="Pfam" id="PF07730"/>
    </source>
</evidence>
<protein>
    <submittedName>
        <fullName evidence="4">Unannotated protein</fullName>
    </submittedName>
</protein>
<reference evidence="4" key="1">
    <citation type="submission" date="2020-05" db="EMBL/GenBank/DDBJ databases">
        <authorList>
            <person name="Chiriac C."/>
            <person name="Salcher M."/>
            <person name="Ghai R."/>
            <person name="Kavagutti S V."/>
        </authorList>
    </citation>
    <scope>NUCLEOTIDE SEQUENCE</scope>
</reference>
<dbReference type="Gene3D" id="3.30.565.10">
    <property type="entry name" value="Histidine kinase-like ATPase, C-terminal domain"/>
    <property type="match status" value="1"/>
</dbReference>
<dbReference type="GO" id="GO:0046983">
    <property type="term" value="F:protein dimerization activity"/>
    <property type="evidence" value="ECO:0007669"/>
    <property type="project" value="InterPro"/>
</dbReference>